<dbReference type="OMA" id="SKWCNIA"/>
<dbReference type="OrthoDB" id="3945550at2759"/>
<accession>C5FIN6</accession>
<dbReference type="RefSeq" id="XP_002849190.1">
    <property type="nucleotide sequence ID" value="XM_002849144.1"/>
</dbReference>
<evidence type="ECO:0000313" key="1">
    <source>
        <dbReference type="EMBL" id="EEQ29305.1"/>
    </source>
</evidence>
<dbReference type="eggNOG" id="ENOG502SJ7Y">
    <property type="taxonomic scope" value="Eukaryota"/>
</dbReference>
<dbReference type="VEuPathDB" id="FungiDB:MCYG_02124"/>
<dbReference type="STRING" id="554155.C5FIN6"/>
<keyword evidence="2" id="KW-1185">Reference proteome</keyword>
<dbReference type="EMBL" id="DS995702">
    <property type="protein sequence ID" value="EEQ29305.1"/>
    <property type="molecule type" value="Genomic_DNA"/>
</dbReference>
<dbReference type="AlphaFoldDB" id="C5FIN6"/>
<proteinExistence type="predicted"/>
<dbReference type="HOGENOM" id="CLU_024672_0_1_1"/>
<dbReference type="Proteomes" id="UP000002035">
    <property type="component" value="Unassembled WGS sequence"/>
</dbReference>
<dbReference type="GeneID" id="9229245"/>
<organism evidence="1 2">
    <name type="scientific">Arthroderma otae (strain ATCC MYA-4605 / CBS 113480)</name>
    <name type="common">Microsporum canis</name>
    <dbReference type="NCBI Taxonomy" id="554155"/>
    <lineage>
        <taxon>Eukaryota</taxon>
        <taxon>Fungi</taxon>
        <taxon>Dikarya</taxon>
        <taxon>Ascomycota</taxon>
        <taxon>Pezizomycotina</taxon>
        <taxon>Eurotiomycetes</taxon>
        <taxon>Eurotiomycetidae</taxon>
        <taxon>Onygenales</taxon>
        <taxon>Arthrodermataceae</taxon>
        <taxon>Microsporum</taxon>
    </lineage>
</organism>
<gene>
    <name evidence="1" type="ORF">MCYG_02124</name>
</gene>
<protein>
    <submittedName>
        <fullName evidence="1">Uncharacterized protein</fullName>
    </submittedName>
</protein>
<evidence type="ECO:0000313" key="2">
    <source>
        <dbReference type="Proteomes" id="UP000002035"/>
    </source>
</evidence>
<reference evidence="2" key="1">
    <citation type="journal article" date="2012" name="MBio">
        <title>Comparative genome analysis of Trichophyton rubrum and related dermatophytes reveals candidate genes involved in infection.</title>
        <authorList>
            <person name="Martinez D.A."/>
            <person name="Oliver B.G."/>
            <person name="Graeser Y."/>
            <person name="Goldberg J.M."/>
            <person name="Li W."/>
            <person name="Martinez-Rossi N.M."/>
            <person name="Monod M."/>
            <person name="Shelest E."/>
            <person name="Barton R.C."/>
            <person name="Birch E."/>
            <person name="Brakhage A.A."/>
            <person name="Chen Z."/>
            <person name="Gurr S.J."/>
            <person name="Heiman D."/>
            <person name="Heitman J."/>
            <person name="Kosti I."/>
            <person name="Rossi A."/>
            <person name="Saif S."/>
            <person name="Samalova M."/>
            <person name="Saunders C.W."/>
            <person name="Shea T."/>
            <person name="Summerbell R.C."/>
            <person name="Xu J."/>
            <person name="Young S."/>
            <person name="Zeng Q."/>
            <person name="Birren B.W."/>
            <person name="Cuomo C.A."/>
            <person name="White T.C."/>
        </authorList>
    </citation>
    <scope>NUCLEOTIDE SEQUENCE [LARGE SCALE GENOMIC DNA]</scope>
    <source>
        <strain evidence="2">ATCC MYA-4605 / CBS 113480</strain>
    </source>
</reference>
<name>C5FIN6_ARTOC</name>
<sequence>MTVSLEILGLDVLDLVCECLNTRSLRAFALVSKLCYAATMRHRFNSIELTVKSRETLRRDLERWHDILAVGGRSSYVRRLKVMGCAPTEQSEAQTNSLKGEDELDPYYGYDFDPRTTLTPFYAGSPCLTEEQNEAMLPLARFIQGLSGLRDLIYASIDQIPLCILSIVHQYRPNCRLHMDTFSLRSLYQFKSNLHDISLDDIAAQYYHYDSEGRVAYNKDAILQMVIGLAPNLKHVRMWHHYPGDSLNLRSAISTPRPAWPGFFLNQPNNISASIKHSIGCLQSLTLGAGLVSSSELIMWSNCTEFSKLQELRLQDCSSAEELQTLTQMAREGRFNCLHTLDLVVSVTDGDDDIDEATSIFLQNLPPLENLGLNGDIGASTFNTLLHRHGNTLLKLRFIPNRGEADTFFISCHRMQEIRQQCPNLKEVELLIPRTRGDSHEVDIYRALGSMARLEQACLVLDCSSLAFKRNNLSDINDLDDGQTIYLDNGITISSKDFRIVLINTAFDSSLALSIFRTIHSTKGSLFQYLKLMPMGGGEFGQRNDYMDLEDIICWFGRHWICEIGQKDDYTEDIMLTEMGEAQRIQTGEDLSWEMERDDEQTRFYKHVWRSLWPDAEGIDDWSSFPLQRN</sequence>